<evidence type="ECO:0000313" key="1">
    <source>
        <dbReference type="EMBL" id="BBU23810.1"/>
    </source>
</evidence>
<organism evidence="1 2">
    <name type="scientific">Mycobacterium xenopi</name>
    <dbReference type="NCBI Taxonomy" id="1789"/>
    <lineage>
        <taxon>Bacteria</taxon>
        <taxon>Bacillati</taxon>
        <taxon>Actinomycetota</taxon>
        <taxon>Actinomycetes</taxon>
        <taxon>Mycobacteriales</taxon>
        <taxon>Mycobacteriaceae</taxon>
        <taxon>Mycobacterium</taxon>
    </lineage>
</organism>
<dbReference type="Proteomes" id="UP000464624">
    <property type="component" value="Chromosome"/>
</dbReference>
<proteinExistence type="predicted"/>
<name>A0AAD1H3H0_MYCXE</name>
<protein>
    <submittedName>
        <fullName evidence="1">Uncharacterized protein</fullName>
    </submittedName>
</protein>
<sequence length="74" mass="8155">MPDDQINKITHENALRLFSFDLFKHVPREQATVGALRAQAKDVDLGYRSSARLKKTGTDTVTVLDLAAKLPSSS</sequence>
<accession>A0AAD1H3H0</accession>
<dbReference type="KEGG" id="mxe:MYXE_36000"/>
<reference evidence="1 2" key="1">
    <citation type="submission" date="2019-12" db="EMBL/GenBank/DDBJ databases">
        <title>Complete genome sequence of Mycolicibacterium xenopi str. JCM15661T.</title>
        <authorList>
            <person name="Yoshida M."/>
            <person name="Fukano H."/>
            <person name="Asakura T."/>
            <person name="Hoshino Y."/>
        </authorList>
    </citation>
    <scope>NUCLEOTIDE SEQUENCE [LARGE SCALE GENOMIC DNA]</scope>
    <source>
        <strain evidence="1 2">JCM 15661T</strain>
    </source>
</reference>
<gene>
    <name evidence="1" type="ORF">MYXE_36000</name>
</gene>
<dbReference type="EMBL" id="AP022314">
    <property type="protein sequence ID" value="BBU23810.1"/>
    <property type="molecule type" value="Genomic_DNA"/>
</dbReference>
<evidence type="ECO:0000313" key="2">
    <source>
        <dbReference type="Proteomes" id="UP000464624"/>
    </source>
</evidence>
<dbReference type="AlphaFoldDB" id="A0AAD1H3H0"/>